<evidence type="ECO:0000313" key="3">
    <source>
        <dbReference type="EMBL" id="SEL28331.1"/>
    </source>
</evidence>
<feature type="transmembrane region" description="Helical" evidence="1">
    <location>
        <begin position="252"/>
        <end position="272"/>
    </location>
</feature>
<dbReference type="PANTHER" id="PTHR30590:SF2">
    <property type="entry name" value="INNER MEMBRANE PROTEIN"/>
    <property type="match status" value="1"/>
</dbReference>
<keyword evidence="4" id="KW-1185">Reference proteome</keyword>
<dbReference type="AlphaFoldDB" id="A0A1H7NXR2"/>
<dbReference type="Pfam" id="PF04235">
    <property type="entry name" value="DUF418"/>
    <property type="match status" value="1"/>
</dbReference>
<feature type="transmembrane region" description="Helical" evidence="1">
    <location>
        <begin position="16"/>
        <end position="37"/>
    </location>
</feature>
<dbReference type="PANTHER" id="PTHR30590">
    <property type="entry name" value="INNER MEMBRANE PROTEIN"/>
    <property type="match status" value="1"/>
</dbReference>
<feature type="transmembrane region" description="Helical" evidence="1">
    <location>
        <begin position="142"/>
        <end position="163"/>
    </location>
</feature>
<feature type="transmembrane region" description="Helical" evidence="1">
    <location>
        <begin position="284"/>
        <end position="307"/>
    </location>
</feature>
<evidence type="ECO:0000259" key="2">
    <source>
        <dbReference type="Pfam" id="PF04235"/>
    </source>
</evidence>
<gene>
    <name evidence="3" type="ORF">SAMN05421740_104139</name>
</gene>
<sequence>MNHILNRLQIVDMIRGLALLGILIFNIQTYALFAFLRPEQVYVLGLDAPSTYLPVQLLIQLFVRGQFYTLYSFLFGFGFYMIMNRNLARGWEGQRIFRRRMWILLLFGVIHATVFWFGDILHKYAILGFTLPYFYAKSPRQIINWIGGIAGATILISIVRTVLFGSNEGNSQEMDAVIDQVVQTWQHGSFFDVLNMQKLGVAMLWFMDAQHGFTGLAHYEIMFLLGLLAGKGEVFLRIPELKGILRTWTFRLLLVAFLFKLVASAEVLRLHWLPDSLHHYETLIYSLSRFIGTPLLTIGYLMLFILLAGNSSSALARWIANAGRLGLTNYLMQTLLCMLLFYGYGVGLSGSLTLLEAVGVAFLIYIFQLVYSTIWLRYYEMGPMEGLWRRLTYPRKSV</sequence>
<accession>A0A1H7NXR2</accession>
<dbReference type="InterPro" id="IPR007349">
    <property type="entry name" value="DUF418"/>
</dbReference>
<proteinExistence type="predicted"/>
<feature type="transmembrane region" description="Helical" evidence="1">
    <location>
        <begin position="57"/>
        <end position="82"/>
    </location>
</feature>
<keyword evidence="1" id="KW-0812">Transmembrane</keyword>
<dbReference type="EMBL" id="FNZR01000004">
    <property type="protein sequence ID" value="SEL28331.1"/>
    <property type="molecule type" value="Genomic_DNA"/>
</dbReference>
<dbReference type="RefSeq" id="WP_090605668.1">
    <property type="nucleotide sequence ID" value="NZ_FNZR01000004.1"/>
</dbReference>
<feature type="domain" description="DUF418" evidence="2">
    <location>
        <begin position="230"/>
        <end position="393"/>
    </location>
</feature>
<feature type="transmembrane region" description="Helical" evidence="1">
    <location>
        <begin position="102"/>
        <end position="122"/>
    </location>
</feature>
<protein>
    <recommendedName>
        <fullName evidence="2">DUF418 domain-containing protein</fullName>
    </recommendedName>
</protein>
<feature type="transmembrane region" description="Helical" evidence="1">
    <location>
        <begin position="327"/>
        <end position="345"/>
    </location>
</feature>
<dbReference type="OrthoDB" id="9807744at2"/>
<keyword evidence="1" id="KW-0472">Membrane</keyword>
<dbReference type="InterPro" id="IPR052529">
    <property type="entry name" value="Bact_Transport_Assoc"/>
</dbReference>
<evidence type="ECO:0000256" key="1">
    <source>
        <dbReference type="SAM" id="Phobius"/>
    </source>
</evidence>
<keyword evidence="1" id="KW-1133">Transmembrane helix</keyword>
<name>A0A1H7NXR2_9SPHI</name>
<evidence type="ECO:0000313" key="4">
    <source>
        <dbReference type="Proteomes" id="UP000198916"/>
    </source>
</evidence>
<feature type="transmembrane region" description="Helical" evidence="1">
    <location>
        <begin position="357"/>
        <end position="379"/>
    </location>
</feature>
<dbReference type="Proteomes" id="UP000198916">
    <property type="component" value="Unassembled WGS sequence"/>
</dbReference>
<reference evidence="4" key="1">
    <citation type="submission" date="2016-10" db="EMBL/GenBank/DDBJ databases">
        <authorList>
            <person name="Varghese N."/>
            <person name="Submissions S."/>
        </authorList>
    </citation>
    <scope>NUCLEOTIDE SEQUENCE [LARGE SCALE GENOMIC DNA]</scope>
    <source>
        <strain evidence="4">Jip14</strain>
    </source>
</reference>
<organism evidence="3 4">
    <name type="scientific">Parapedobacter koreensis</name>
    <dbReference type="NCBI Taxonomy" id="332977"/>
    <lineage>
        <taxon>Bacteria</taxon>
        <taxon>Pseudomonadati</taxon>
        <taxon>Bacteroidota</taxon>
        <taxon>Sphingobacteriia</taxon>
        <taxon>Sphingobacteriales</taxon>
        <taxon>Sphingobacteriaceae</taxon>
        <taxon>Parapedobacter</taxon>
    </lineage>
</organism>